<evidence type="ECO:0000313" key="4">
    <source>
        <dbReference type="Proteomes" id="UP000663852"/>
    </source>
</evidence>
<evidence type="ECO:0000256" key="1">
    <source>
        <dbReference type="SAM" id="MobiDB-lite"/>
    </source>
</evidence>
<feature type="compositionally biased region" description="Basic and acidic residues" evidence="1">
    <location>
        <begin position="2540"/>
        <end position="2551"/>
    </location>
</feature>
<accession>A0A813RVG0</accession>
<dbReference type="PROSITE" id="PS50076">
    <property type="entry name" value="DNAJ_2"/>
    <property type="match status" value="1"/>
</dbReference>
<feature type="compositionally biased region" description="Low complexity" evidence="1">
    <location>
        <begin position="2861"/>
        <end position="2881"/>
    </location>
</feature>
<dbReference type="Gene3D" id="1.10.287.110">
    <property type="entry name" value="DnaJ domain"/>
    <property type="match status" value="1"/>
</dbReference>
<dbReference type="OrthoDB" id="10056691at2759"/>
<dbReference type="SMART" id="SM00748">
    <property type="entry name" value="HEPN"/>
    <property type="match status" value="1"/>
</dbReference>
<evidence type="ECO:0000313" key="3">
    <source>
        <dbReference type="EMBL" id="CAF0786180.1"/>
    </source>
</evidence>
<feature type="region of interest" description="Disordered" evidence="1">
    <location>
        <begin position="1053"/>
        <end position="1097"/>
    </location>
</feature>
<dbReference type="InterPro" id="IPR036869">
    <property type="entry name" value="J_dom_sf"/>
</dbReference>
<protein>
    <recommendedName>
        <fullName evidence="2">J domain-containing protein</fullName>
    </recommendedName>
</protein>
<comment type="caution">
    <text evidence="3">The sequence shown here is derived from an EMBL/GenBank/DDBJ whole genome shotgun (WGS) entry which is preliminary data.</text>
</comment>
<feature type="domain" description="J" evidence="2">
    <location>
        <begin position="2676"/>
        <end position="2742"/>
    </location>
</feature>
<name>A0A813RVG0_ADIRI</name>
<feature type="compositionally biased region" description="Polar residues" evidence="1">
    <location>
        <begin position="1081"/>
        <end position="1091"/>
    </location>
</feature>
<feature type="compositionally biased region" description="Basic residues" evidence="1">
    <location>
        <begin position="2841"/>
        <end position="2851"/>
    </location>
</feature>
<proteinExistence type="predicted"/>
<gene>
    <name evidence="3" type="ORF">EDS130_LOCUS4098</name>
</gene>
<feature type="compositionally biased region" description="Basic and acidic residues" evidence="1">
    <location>
        <begin position="2590"/>
        <end position="2602"/>
    </location>
</feature>
<sequence>MDSRYHFPGTMSNRYEQLSPNTNPRHANNPNRSTSTSTRYLHRAPPVFPQHHQHRIRTPPPLLSSSYLGPLQQHRPRFLSAWDLTPAPNIYLSSRNIATGTPTPTSRPQQYEEDRTQLQSMPAKDFADLVMLPREWRRGDDCIQWPRNHDYYNIEWLENLWKYINEKLPNDLSMLENTNILYLQPLSRPIGASTANNSISLYKLSKNIGLIQLPIVPSKDDLAIQKILLKLNFYCIEPFPEIIRRHKCIEEYVPQLSCLGLLQIFKCRLRHFTQLKIQHEFNTLLNEHDMKLLRQYLSRIMTQQLDDSNIQCIKQLPIFDNAFLGIDNNQQQYRYISLNNILYIYESGTKLPCDLQPPKQCIHVTDSDSRILLDKLGYVIHDFTHVARYLITTLGQQQQQQLNIQQQQQQTPNPSTMNTLFKNDQQKMAFLGKWLLSNCANLILTDVVCQDTLSTSRLFPNRKGELCSCQQMFDPTSFHANNKEKFLILFESKYLPSIDICSTNEHITLLKHLKLKQFYDIKCDELIDICELTIKESAANGKRSLMFLLADFIIDILNQNGKLIDDYSQTKRISLKQYLNITQWIPVMLERPNSYPSTLTWQGSIDSRRPFVTPREVCDKSNAFLVGATALVSSLDLPDNFLSSSRSFNSSSNRLLIDMREIKLDLLIKQLKCVVLCYLKCSSHEQKSETFDYLNLCKRLYDALAHVNNPNDILKEMRICDLIEWIWNGTNGFSSTNQIYLIDKTHSLAAYVQILPYELYNYRKFFESMGVKHHPDGAKLEDIIRNQQIYDENLFKWIKETYSGDRRLLQVINDLETKNNKTVPTKSMPDEQTRITFSSTLDLSDDKIYLYLPDIFNKQNNVKETVVQALTTISKEKKCHLLSEEDYFIRKMSGPEYQKNLYDHYRAFNDLLLPNLNVLPKNVKDTLVLFALDHADALMLNILKQHCCIPCTPNGRILNKPSKLIHPYCRLASLYSDIDSLFPYGGQDSYLREDRLNVLKLLGMKCDDNLVTWPELVERCESIQRMRDYDLAHERSVALLQILNDMLSISSSNTTRTYDENDDSSDRRSRQSTSLSRDKPPNSQSSTSSTHEALHDKEARARASIQLRELPFIPIKQRPHELNGISLTWMGDKYIGRLFKPKDILSQQYEQLVCCSWPIAQQSKNTQEQPTITKQVEHFLGLDDTSKIELRDVLKQLDELAKLTIINGPSSATYNHQITSKYILDMSYAIYDYIQSFCFPHLKSPNEHLFEYRSSSMTSHQLEQCIRDVREFFSQRRLIYMNDSSSTDTYLFLSLSQLLWQAPTRASASNNLKPYYYPLPIALHKHYKNLFLDLLQIKIQIDGKDLLNIIEQIKKKYGTKPIDKDDLTLLQNIYTFLIEQYSNVFSSNISLHLPNIDCVLHPGSTLFFYPFEREQMYSTVLLQQASTQRERMSTTPLKRSNHTIVFKFPSSVNLSNPSSQDEHYVHPSIDRRVCLKAGVKVRKLPTVTATATVSSTPPAPLVETQTATSNLPTTSTSRLFPKIFGNKKLESILARLDDPHINPQLVENMDELNPNIVLEFLLESNKHTQITNNLSDDDIVIILKYFNDFLIHGYQGNFQKLRELKIYKPIWGTVSSDDKQQQQIPIQQCCSLENFSHVYVLHEEWANIIRRSFKRNFFSEQFHEKKTVLLMQKKIEPLSKIFSHIRFNVLSDVEIFLQLCLPYFRKLDVKSQANLLKYFIEEIDEKQFPHEKEQCRKQLHDLLEIFTQTSTNNNDCLQKTPAGIARSSRDPPEICPVHELYDPNIKNIRSILGVHHFPDEQFHTPTLLKFLKECGLRSYISTEKCKQIMESIQLNVKQEGWTHEQRKRSKYLYEHMLFNWTRYDNSILDYKFLEPYQMHANHDELSQLHEQYANCSDSNIADHFRFTCIKLSDGELIKDSKLCWTSSYLLPEFIRLEHYNDANDQKESIDENALEFFKLNKKPSYTLVQKNLSNLAKKFSLKNQHFNDTKSPSPTINQQVIDDTLIPVLKAIYNYFQHEIKQERRVEVYKELEDREFIYSRTRRQFLPAKYFCLNLPAADEIPPFVFSLDTEFHEYKDFFLQIGTQAEPHPMLYGDILRKLSKVCEQDYLNSNELCKSLKAMECFFKYLATSTTINAQTKLPGLYFVSNDFKLIKSNDIVIMDDRTKIDYITKLNQDKFMFNPNERVLKLDTNNSSNSKTNGPATNIKDIIDKIFVSQRPVLFSQKYEESFSITIPEDEESHRQRFLFNLERKYNQLLSSRHLHRCMARVIANHVARQQNPKIISIDDVENLIRQRLTFVKVTCVEYLETNLIYKKTQQKIDQSVDEKAVYLVVEGEENIILYISMKHTEQPYFTLCLARALSPCLGLSELQLDNSVMAALLATTIGQMAKLLNLVNVATEENILSILKLQYIPSPGNVYGDDIEQLQQFNIDQHQILPGDLCVYRLNDLYIYCEVEKILRESDGDHESQRDEWSWKKSDSSVSYAFICKINDANETQKIEASNFYVLEHWSRIFDAVHTKPVDERESFKSSTTTTQGKSGDKDKYNDEKTSSSSKRSGKANHAGDFTNDSNHSTNGFENFKTQTSADSKSGDKDKYNDEKTSSSSKRSGKANHAGDFTNDSNHSTNGFENFKTQTSADSDSSGNATSESQSESESTPANEQDLIDKAELELTKTEIYNAVRQAYQLTGQERKKTVKKLLLKWHPDKNPGRERFAAEVFKHLRKQIDHFENDPLTSFFNTFNNFHHTPFSTSDPRFSWNKYSNTTKSDHHQSSSSATTGDERFGSFDNLNKDSTDDTKRSYQDIPKDHSENTDPNGNGTKSRFSPHRSSSFRTAREEWQYRRQHGFQRRHGFFTPTEENAGTSSNTTTNGTGSQTSSSTGGKESPNARRKRNYQQSEADRWLKQAQHDLESSYSDMHSSTGQVAYDWACYKCYRAAEKALKAYHYYKDTGKNMTADIPGLLIGVDNDVREIGYKLYKWIGDPNRMQYPNAARFAKIPAEVFTVSQAEQAIEYTKELLKKIEDIMYP</sequence>
<feature type="compositionally biased region" description="Low complexity" evidence="1">
    <location>
        <begin position="2530"/>
        <end position="2539"/>
    </location>
</feature>
<dbReference type="SUPFAM" id="SSF46565">
    <property type="entry name" value="Chaperone J-domain"/>
    <property type="match status" value="1"/>
</dbReference>
<feature type="compositionally biased region" description="Polar residues" evidence="1">
    <location>
        <begin position="2568"/>
        <end position="2589"/>
    </location>
</feature>
<reference evidence="3" key="1">
    <citation type="submission" date="2021-02" db="EMBL/GenBank/DDBJ databases">
        <authorList>
            <person name="Nowell W R."/>
        </authorList>
    </citation>
    <scope>NUCLEOTIDE SEQUENCE</scope>
</reference>
<dbReference type="PANTHER" id="PTHR46919:SF2">
    <property type="entry name" value="SACSIN"/>
    <property type="match status" value="1"/>
</dbReference>
<dbReference type="Proteomes" id="UP000663852">
    <property type="component" value="Unassembled WGS sequence"/>
</dbReference>
<feature type="region of interest" description="Disordered" evidence="1">
    <location>
        <begin position="1"/>
        <end position="38"/>
    </location>
</feature>
<dbReference type="PANTHER" id="PTHR46919">
    <property type="entry name" value="ZINC FINGER, C3HC4 TYPE (RING FINGER) FAMILY PROTEIN"/>
    <property type="match status" value="1"/>
</dbReference>
<dbReference type="Pfam" id="PF05168">
    <property type="entry name" value="HEPN"/>
    <property type="match status" value="1"/>
</dbReference>
<feature type="compositionally biased region" description="Basic and acidic residues" evidence="1">
    <location>
        <begin position="2779"/>
        <end position="2811"/>
    </location>
</feature>
<dbReference type="InterPro" id="IPR001623">
    <property type="entry name" value="DnaJ_domain"/>
</dbReference>
<feature type="region of interest" description="Disordered" evidence="1">
    <location>
        <begin position="2525"/>
        <end position="2662"/>
    </location>
</feature>
<dbReference type="SUPFAM" id="SSF81593">
    <property type="entry name" value="Nucleotidyltransferase substrate binding subunit/domain"/>
    <property type="match status" value="1"/>
</dbReference>
<dbReference type="Gene3D" id="1.20.120.330">
    <property type="entry name" value="Nucleotidyltransferases domain 2"/>
    <property type="match status" value="1"/>
</dbReference>
<feature type="compositionally biased region" description="Polar residues" evidence="1">
    <location>
        <begin position="10"/>
        <end position="38"/>
    </location>
</feature>
<feature type="region of interest" description="Disordered" evidence="1">
    <location>
        <begin position="2763"/>
        <end position="2897"/>
    </location>
</feature>
<dbReference type="EMBL" id="CAJNOJ010000011">
    <property type="protein sequence ID" value="CAF0786180.1"/>
    <property type="molecule type" value="Genomic_DNA"/>
</dbReference>
<organism evidence="3 4">
    <name type="scientific">Adineta ricciae</name>
    <name type="common">Rotifer</name>
    <dbReference type="NCBI Taxonomy" id="249248"/>
    <lineage>
        <taxon>Eukaryota</taxon>
        <taxon>Metazoa</taxon>
        <taxon>Spiralia</taxon>
        <taxon>Gnathifera</taxon>
        <taxon>Rotifera</taxon>
        <taxon>Eurotatoria</taxon>
        <taxon>Bdelloidea</taxon>
        <taxon>Adinetida</taxon>
        <taxon>Adinetidae</taxon>
        <taxon>Adineta</taxon>
    </lineage>
</organism>
<evidence type="ECO:0000259" key="2">
    <source>
        <dbReference type="PROSITE" id="PS50076"/>
    </source>
</evidence>
<dbReference type="InterPro" id="IPR007842">
    <property type="entry name" value="HEPN_dom"/>
</dbReference>
<feature type="compositionally biased region" description="Polar residues" evidence="1">
    <location>
        <begin position="2619"/>
        <end position="2647"/>
    </location>
</feature>